<dbReference type="InterPro" id="IPR003719">
    <property type="entry name" value="Phenazine_PhzF-like"/>
</dbReference>
<dbReference type="EC" id="5.1.-.-" evidence="4"/>
<dbReference type="PANTHER" id="PTHR13774:SF17">
    <property type="entry name" value="PHENAZINE BIOSYNTHESIS-LIKE DOMAIN-CONTAINING PROTEIN"/>
    <property type="match status" value="1"/>
</dbReference>
<comment type="similarity">
    <text evidence="1">Belongs to the PhzF family.</text>
</comment>
<accession>A0A5C5Y1Q0</accession>
<sequence>MSLPFSQVDAFAERPFTGNPAAVVVLDSFPDDRWMQSVASEMNLSETAFVVAGASENEFSLRWFTPAAEVDLCGHATLASAHVLYDTWRVGRADPIRFQTRSGPLTCRHREGLITMDFPAIDRRDDVAPDVQHAVLDCLGLATATVFQSRFDTVVVVEDEVSVIDLTPDFHRMKRIATRGVIVSALSSQPQSDFTSRFFAPRNNIDEDPVTGSAHCCLAPYWCQRLGRQQLIGYQASQRGGFVDCQLRGDRVRLSGCAVTVFDGQLRKIAEPANAT</sequence>
<name>A0A5C5Y1Q0_9PLAN</name>
<keyword evidence="5" id="KW-1185">Reference proteome</keyword>
<dbReference type="GO" id="GO:0005737">
    <property type="term" value="C:cytoplasm"/>
    <property type="evidence" value="ECO:0007669"/>
    <property type="project" value="TreeGrafter"/>
</dbReference>
<dbReference type="EMBL" id="SJPL01000001">
    <property type="protein sequence ID" value="TWT68759.1"/>
    <property type="molecule type" value="Genomic_DNA"/>
</dbReference>
<dbReference type="PIRSF" id="PIRSF016184">
    <property type="entry name" value="PhzC_PhzF"/>
    <property type="match status" value="1"/>
</dbReference>
<reference evidence="4 5" key="1">
    <citation type="submission" date="2019-02" db="EMBL/GenBank/DDBJ databases">
        <title>Deep-cultivation of Planctomycetes and their phenomic and genomic characterization uncovers novel biology.</title>
        <authorList>
            <person name="Wiegand S."/>
            <person name="Jogler M."/>
            <person name="Boedeker C."/>
            <person name="Pinto D."/>
            <person name="Vollmers J."/>
            <person name="Rivas-Marin E."/>
            <person name="Kohn T."/>
            <person name="Peeters S.H."/>
            <person name="Heuer A."/>
            <person name="Rast P."/>
            <person name="Oberbeckmann S."/>
            <person name="Bunk B."/>
            <person name="Jeske O."/>
            <person name="Meyerdierks A."/>
            <person name="Storesund J.E."/>
            <person name="Kallscheuer N."/>
            <person name="Luecker S."/>
            <person name="Lage O.M."/>
            <person name="Pohl T."/>
            <person name="Merkel B.J."/>
            <person name="Hornburger P."/>
            <person name="Mueller R.-W."/>
            <person name="Bruemmer F."/>
            <person name="Labrenz M."/>
            <person name="Spormann A.M."/>
            <person name="Op Den Camp H."/>
            <person name="Overmann J."/>
            <person name="Amann R."/>
            <person name="Jetten M.S.M."/>
            <person name="Mascher T."/>
            <person name="Medema M.H."/>
            <person name="Devos D.P."/>
            <person name="Kaster A.-K."/>
            <person name="Ovreas L."/>
            <person name="Rohde M."/>
            <person name="Galperin M.Y."/>
            <person name="Jogler C."/>
        </authorList>
    </citation>
    <scope>NUCLEOTIDE SEQUENCE [LARGE SCALE GENOMIC DNA]</scope>
    <source>
        <strain evidence="4 5">Pan14r</strain>
    </source>
</reference>
<feature type="active site" evidence="3">
    <location>
        <position position="46"/>
    </location>
</feature>
<protein>
    <submittedName>
        <fullName evidence="4">Putative isomerase YddE</fullName>
        <ecNumber evidence="4">5.1.-.-</ecNumber>
    </submittedName>
</protein>
<dbReference type="NCBIfam" id="TIGR00654">
    <property type="entry name" value="PhzF_family"/>
    <property type="match status" value="1"/>
</dbReference>
<evidence type="ECO:0000256" key="2">
    <source>
        <dbReference type="ARBA" id="ARBA00023235"/>
    </source>
</evidence>
<keyword evidence="2 4" id="KW-0413">Isomerase</keyword>
<evidence type="ECO:0000313" key="4">
    <source>
        <dbReference type="EMBL" id="TWT68759.1"/>
    </source>
</evidence>
<evidence type="ECO:0000256" key="1">
    <source>
        <dbReference type="ARBA" id="ARBA00008270"/>
    </source>
</evidence>
<dbReference type="Pfam" id="PF02567">
    <property type="entry name" value="PhzC-PhzF"/>
    <property type="match status" value="1"/>
</dbReference>
<comment type="caution">
    <text evidence="4">The sequence shown here is derived from an EMBL/GenBank/DDBJ whole genome shotgun (WGS) entry which is preliminary data.</text>
</comment>
<organism evidence="4 5">
    <name type="scientific">Crateriforma conspicua</name>
    <dbReference type="NCBI Taxonomy" id="2527996"/>
    <lineage>
        <taxon>Bacteria</taxon>
        <taxon>Pseudomonadati</taxon>
        <taxon>Planctomycetota</taxon>
        <taxon>Planctomycetia</taxon>
        <taxon>Planctomycetales</taxon>
        <taxon>Planctomycetaceae</taxon>
        <taxon>Crateriforma</taxon>
    </lineage>
</organism>
<gene>
    <name evidence="4" type="primary">yddE</name>
    <name evidence="4" type="ORF">Pan14r_10060</name>
</gene>
<evidence type="ECO:0000256" key="3">
    <source>
        <dbReference type="PIRSR" id="PIRSR016184-1"/>
    </source>
</evidence>
<dbReference type="OrthoDB" id="9788221at2"/>
<dbReference type="SUPFAM" id="SSF54506">
    <property type="entry name" value="Diaminopimelate epimerase-like"/>
    <property type="match status" value="1"/>
</dbReference>
<dbReference type="GO" id="GO:0016853">
    <property type="term" value="F:isomerase activity"/>
    <property type="evidence" value="ECO:0007669"/>
    <property type="project" value="UniProtKB-KW"/>
</dbReference>
<dbReference type="Proteomes" id="UP000317238">
    <property type="component" value="Unassembled WGS sequence"/>
</dbReference>
<proteinExistence type="inferred from homology"/>
<dbReference type="RefSeq" id="WP_146438501.1">
    <property type="nucleotide sequence ID" value="NZ_SJPL01000001.1"/>
</dbReference>
<dbReference type="AlphaFoldDB" id="A0A5C5Y1Q0"/>
<evidence type="ECO:0000313" key="5">
    <source>
        <dbReference type="Proteomes" id="UP000317238"/>
    </source>
</evidence>
<dbReference type="Gene3D" id="3.10.310.10">
    <property type="entry name" value="Diaminopimelate Epimerase, Chain A, domain 1"/>
    <property type="match status" value="2"/>
</dbReference>
<dbReference type="PANTHER" id="PTHR13774">
    <property type="entry name" value="PHENAZINE BIOSYNTHESIS PROTEIN"/>
    <property type="match status" value="1"/>
</dbReference>